<dbReference type="InterPro" id="IPR039426">
    <property type="entry name" value="TonB-dep_rcpt-like"/>
</dbReference>
<evidence type="ECO:0000256" key="7">
    <source>
        <dbReference type="ARBA" id="ARBA00023136"/>
    </source>
</evidence>
<dbReference type="SUPFAM" id="SSF56935">
    <property type="entry name" value="Porins"/>
    <property type="match status" value="1"/>
</dbReference>
<evidence type="ECO:0000256" key="5">
    <source>
        <dbReference type="ARBA" id="ARBA00022729"/>
    </source>
</evidence>
<dbReference type="Proteomes" id="UP000612680">
    <property type="component" value="Chromosome"/>
</dbReference>
<feature type="domain" description="TonB-dependent receptor plug" evidence="13">
    <location>
        <begin position="37"/>
        <end position="134"/>
    </location>
</feature>
<organism evidence="14 15">
    <name type="scientific">Dyadobacter sandarakinus</name>
    <dbReference type="NCBI Taxonomy" id="2747268"/>
    <lineage>
        <taxon>Bacteria</taxon>
        <taxon>Pseudomonadati</taxon>
        <taxon>Bacteroidota</taxon>
        <taxon>Cytophagia</taxon>
        <taxon>Cytophagales</taxon>
        <taxon>Spirosomataceae</taxon>
        <taxon>Dyadobacter</taxon>
    </lineage>
</organism>
<evidence type="ECO:0000256" key="11">
    <source>
        <dbReference type="RuleBase" id="RU003357"/>
    </source>
</evidence>
<reference evidence="14 15" key="1">
    <citation type="submission" date="2020-06" db="EMBL/GenBank/DDBJ databases">
        <title>Dyadobacter sandarakinus sp. nov., isolated from the soil of the Arctic Yellow River Station.</title>
        <authorList>
            <person name="Zhang Y."/>
            <person name="Peng F."/>
        </authorList>
    </citation>
    <scope>NUCLEOTIDE SEQUENCE [LARGE SCALE GENOMIC DNA]</scope>
    <source>
        <strain evidence="14 15">Q3-56</strain>
    </source>
</reference>
<evidence type="ECO:0000256" key="3">
    <source>
        <dbReference type="ARBA" id="ARBA00022452"/>
    </source>
</evidence>
<dbReference type="InterPro" id="IPR012910">
    <property type="entry name" value="Plug_dom"/>
</dbReference>
<feature type="domain" description="TonB-dependent receptor-like beta-barrel" evidence="12">
    <location>
        <begin position="183"/>
        <end position="591"/>
    </location>
</feature>
<evidence type="ECO:0000256" key="2">
    <source>
        <dbReference type="ARBA" id="ARBA00022448"/>
    </source>
</evidence>
<sequence length="627" mass="70486">MGLGSGGFLFAQQALVSLDTVQITGFSQERFMGGLKVRRIDSAALEQFRFQNIGELLALKTPVAFKNYGPGQLNTASFRGTSASHTAVLWNGLNINSPILGQTDFSTIPVAGFDQLSVQFGPAASIVGSDAVGGSILLGSTPAKERLYAFTGGQIDRFHNYQAQAGARYSSTDGRFSGKTAFNGSLQNNEFPYTKRNGYSLFPSQTSQAGFVQDLFFRPDDAQRISAHFWFTKNRLVLTPDELQGRELTLTEAYRSMIRYELKNWVFRTALVRDIIDYAKGDFNHPDHSVSDRFANRVERDFEWAAGTGSLHVKTGVEWAYYRARVPGYGQDAVSEHRTDLFVLTRWQANRRLLLSGNLRQAMVTGYHVPFTPSAAAEYRLAGTATYNLTARASIARSYRVPTLNERYWKDLGNPDIKPEHGWNYEAGIEQQYRTAYGHVLKLSLAAYRNRIKDWTYWNPSKNYRVENLQQVLTQGLEVEAGWRYNSEAWQYGLDAGYALNKSYQEKAYDAYAADIVGKQLVFVPLHSGNVSAFIQRKLTRLSLQGQALSRRFTTFDNAQYLDGYALANLILAHTVLIKNVNIQGQLQVNNMANVFYLNVRNFAMPGRNFALSLVVSYKNPEKSSIY</sequence>
<dbReference type="InterPro" id="IPR036942">
    <property type="entry name" value="Beta-barrel_TonB_sf"/>
</dbReference>
<comment type="subcellular location">
    <subcellularLocation>
        <location evidence="1 10">Cell outer membrane</location>
        <topology evidence="1 10">Multi-pass membrane protein</topology>
    </subcellularLocation>
</comment>
<dbReference type="PANTHER" id="PTHR30069:SF29">
    <property type="entry name" value="HEMOGLOBIN AND HEMOGLOBIN-HAPTOGLOBIN-BINDING PROTEIN 1-RELATED"/>
    <property type="match status" value="1"/>
</dbReference>
<dbReference type="InterPro" id="IPR037066">
    <property type="entry name" value="Plug_dom_sf"/>
</dbReference>
<evidence type="ECO:0000313" key="14">
    <source>
        <dbReference type="EMBL" id="QRR04250.1"/>
    </source>
</evidence>
<keyword evidence="4 10" id="KW-0812">Transmembrane</keyword>
<comment type="similarity">
    <text evidence="10 11">Belongs to the TonB-dependent receptor family.</text>
</comment>
<proteinExistence type="inferred from homology"/>
<gene>
    <name evidence="14" type="ORF">HWI92_17430</name>
</gene>
<keyword evidence="8 14" id="KW-0675">Receptor</keyword>
<keyword evidence="2 10" id="KW-0813">Transport</keyword>
<dbReference type="EMBL" id="CP056775">
    <property type="protein sequence ID" value="QRR04250.1"/>
    <property type="molecule type" value="Genomic_DNA"/>
</dbReference>
<evidence type="ECO:0000259" key="13">
    <source>
        <dbReference type="Pfam" id="PF07715"/>
    </source>
</evidence>
<dbReference type="InterPro" id="IPR000531">
    <property type="entry name" value="Beta-barrel_TonB"/>
</dbReference>
<evidence type="ECO:0000259" key="12">
    <source>
        <dbReference type="Pfam" id="PF00593"/>
    </source>
</evidence>
<evidence type="ECO:0000256" key="10">
    <source>
        <dbReference type="PROSITE-ProRule" id="PRU01360"/>
    </source>
</evidence>
<protein>
    <submittedName>
        <fullName evidence="14">TonB-dependent receptor</fullName>
    </submittedName>
</protein>
<keyword evidence="5" id="KW-0732">Signal</keyword>
<evidence type="ECO:0000256" key="8">
    <source>
        <dbReference type="ARBA" id="ARBA00023170"/>
    </source>
</evidence>
<dbReference type="PROSITE" id="PS52016">
    <property type="entry name" value="TONB_DEPENDENT_REC_3"/>
    <property type="match status" value="1"/>
</dbReference>
<keyword evidence="3 10" id="KW-1134">Transmembrane beta strand</keyword>
<evidence type="ECO:0000256" key="4">
    <source>
        <dbReference type="ARBA" id="ARBA00022692"/>
    </source>
</evidence>
<evidence type="ECO:0000256" key="9">
    <source>
        <dbReference type="ARBA" id="ARBA00023237"/>
    </source>
</evidence>
<evidence type="ECO:0000256" key="6">
    <source>
        <dbReference type="ARBA" id="ARBA00023077"/>
    </source>
</evidence>
<dbReference type="Pfam" id="PF00593">
    <property type="entry name" value="TonB_dep_Rec_b-barrel"/>
    <property type="match status" value="1"/>
</dbReference>
<dbReference type="PANTHER" id="PTHR30069">
    <property type="entry name" value="TONB-DEPENDENT OUTER MEMBRANE RECEPTOR"/>
    <property type="match status" value="1"/>
</dbReference>
<evidence type="ECO:0000256" key="1">
    <source>
        <dbReference type="ARBA" id="ARBA00004571"/>
    </source>
</evidence>
<keyword evidence="9 10" id="KW-0998">Cell outer membrane</keyword>
<dbReference type="Gene3D" id="2.170.130.10">
    <property type="entry name" value="TonB-dependent receptor, plug domain"/>
    <property type="match status" value="1"/>
</dbReference>
<dbReference type="Gene3D" id="2.40.170.20">
    <property type="entry name" value="TonB-dependent receptor, beta-barrel domain"/>
    <property type="match status" value="1"/>
</dbReference>
<name>A0ABX7IE30_9BACT</name>
<keyword evidence="15" id="KW-1185">Reference proteome</keyword>
<keyword evidence="6 11" id="KW-0798">TonB box</keyword>
<dbReference type="Pfam" id="PF07715">
    <property type="entry name" value="Plug"/>
    <property type="match status" value="1"/>
</dbReference>
<evidence type="ECO:0000313" key="15">
    <source>
        <dbReference type="Proteomes" id="UP000612680"/>
    </source>
</evidence>
<accession>A0ABX7IE30</accession>
<keyword evidence="7 10" id="KW-0472">Membrane</keyword>